<evidence type="ECO:0000256" key="1">
    <source>
        <dbReference type="ARBA" id="ARBA00004496"/>
    </source>
</evidence>
<evidence type="ECO:0000256" key="2">
    <source>
        <dbReference type="ARBA" id="ARBA00005528"/>
    </source>
</evidence>
<dbReference type="Pfam" id="PF04452">
    <property type="entry name" value="Methyltrans_RNA"/>
    <property type="match status" value="1"/>
</dbReference>
<evidence type="ECO:0000313" key="14">
    <source>
        <dbReference type="Proteomes" id="UP000256373"/>
    </source>
</evidence>
<dbReference type="GO" id="GO:0070475">
    <property type="term" value="P:rRNA base methylation"/>
    <property type="evidence" value="ECO:0007669"/>
    <property type="project" value="TreeGrafter"/>
</dbReference>
<dbReference type="InterPro" id="IPR046887">
    <property type="entry name" value="RsmE_PUA-like"/>
</dbReference>
<evidence type="ECO:0000256" key="8">
    <source>
        <dbReference type="ARBA" id="ARBA00025699"/>
    </source>
</evidence>
<evidence type="ECO:0000256" key="4">
    <source>
        <dbReference type="ARBA" id="ARBA00022552"/>
    </source>
</evidence>
<keyword evidence="5 10" id="KW-0489">Methyltransferase</keyword>
<dbReference type="AlphaFoldDB" id="A0A3D8Y8R2"/>
<comment type="subcellular location">
    <subcellularLocation>
        <location evidence="1 10">Cytoplasm</location>
    </subcellularLocation>
</comment>
<evidence type="ECO:0000256" key="6">
    <source>
        <dbReference type="ARBA" id="ARBA00022679"/>
    </source>
</evidence>
<dbReference type="Proteomes" id="UP000256373">
    <property type="component" value="Unassembled WGS sequence"/>
</dbReference>
<name>A0A3D8Y8R2_9BACT</name>
<dbReference type="OrthoDB" id="9815641at2"/>
<accession>A0A3D8Y8R2</accession>
<dbReference type="SUPFAM" id="SSF75217">
    <property type="entry name" value="alpha/beta knot"/>
    <property type="match status" value="1"/>
</dbReference>
<dbReference type="InterPro" id="IPR015947">
    <property type="entry name" value="PUA-like_sf"/>
</dbReference>
<dbReference type="InterPro" id="IPR029026">
    <property type="entry name" value="tRNA_m1G_MTases_N"/>
</dbReference>
<evidence type="ECO:0000259" key="11">
    <source>
        <dbReference type="Pfam" id="PF04452"/>
    </source>
</evidence>
<feature type="domain" description="Ribosomal RNA small subunit methyltransferase E methyltransferase" evidence="11">
    <location>
        <begin position="72"/>
        <end position="229"/>
    </location>
</feature>
<dbReference type="SUPFAM" id="SSF88697">
    <property type="entry name" value="PUA domain-like"/>
    <property type="match status" value="1"/>
</dbReference>
<comment type="catalytic activity">
    <reaction evidence="9 10">
        <text>uridine(1498) in 16S rRNA + S-adenosyl-L-methionine = N(3)-methyluridine(1498) in 16S rRNA + S-adenosyl-L-homocysteine + H(+)</text>
        <dbReference type="Rhea" id="RHEA:42920"/>
        <dbReference type="Rhea" id="RHEA-COMP:10283"/>
        <dbReference type="Rhea" id="RHEA-COMP:10284"/>
        <dbReference type="ChEBI" id="CHEBI:15378"/>
        <dbReference type="ChEBI" id="CHEBI:57856"/>
        <dbReference type="ChEBI" id="CHEBI:59789"/>
        <dbReference type="ChEBI" id="CHEBI:65315"/>
        <dbReference type="ChEBI" id="CHEBI:74502"/>
        <dbReference type="EC" id="2.1.1.193"/>
    </reaction>
</comment>
<gene>
    <name evidence="13" type="ORF">DSL64_17025</name>
</gene>
<keyword evidence="6 10" id="KW-0808">Transferase</keyword>
<dbReference type="GO" id="GO:0005737">
    <property type="term" value="C:cytoplasm"/>
    <property type="evidence" value="ECO:0007669"/>
    <property type="project" value="UniProtKB-SubCell"/>
</dbReference>
<keyword evidence="14" id="KW-1185">Reference proteome</keyword>
<comment type="caution">
    <text evidence="13">The sequence shown here is derived from an EMBL/GenBank/DDBJ whole genome shotgun (WGS) entry which is preliminary data.</text>
</comment>
<dbReference type="PANTHER" id="PTHR30027">
    <property type="entry name" value="RIBOSOMAL RNA SMALL SUBUNIT METHYLTRANSFERASE E"/>
    <property type="match status" value="1"/>
</dbReference>
<comment type="similarity">
    <text evidence="2 10">Belongs to the RNA methyltransferase RsmE family.</text>
</comment>
<dbReference type="Gene3D" id="2.40.240.20">
    <property type="entry name" value="Hypothetical PUA domain-like, domain 1"/>
    <property type="match status" value="1"/>
</dbReference>
<dbReference type="PANTHER" id="PTHR30027:SF3">
    <property type="entry name" value="16S RRNA (URACIL(1498)-N(3))-METHYLTRANSFERASE"/>
    <property type="match status" value="1"/>
</dbReference>
<keyword evidence="7 10" id="KW-0949">S-adenosyl-L-methionine</keyword>
<dbReference type="CDD" id="cd18084">
    <property type="entry name" value="RsmE-like"/>
    <property type="match status" value="1"/>
</dbReference>
<organism evidence="13 14">
    <name type="scientific">Dyadobacter luteus</name>
    <dbReference type="NCBI Taxonomy" id="2259619"/>
    <lineage>
        <taxon>Bacteria</taxon>
        <taxon>Pseudomonadati</taxon>
        <taxon>Bacteroidota</taxon>
        <taxon>Cytophagia</taxon>
        <taxon>Cytophagales</taxon>
        <taxon>Spirosomataceae</taxon>
        <taxon>Dyadobacter</taxon>
    </lineage>
</organism>
<evidence type="ECO:0000313" key="13">
    <source>
        <dbReference type="EMBL" id="REA59705.1"/>
    </source>
</evidence>
<dbReference type="EMBL" id="QNUL01000014">
    <property type="protein sequence ID" value="REA59705.1"/>
    <property type="molecule type" value="Genomic_DNA"/>
</dbReference>
<evidence type="ECO:0000256" key="9">
    <source>
        <dbReference type="ARBA" id="ARBA00047944"/>
    </source>
</evidence>
<dbReference type="Pfam" id="PF20260">
    <property type="entry name" value="PUA_4"/>
    <property type="match status" value="1"/>
</dbReference>
<dbReference type="NCBIfam" id="TIGR00046">
    <property type="entry name" value="RsmE family RNA methyltransferase"/>
    <property type="match status" value="1"/>
</dbReference>
<dbReference type="EC" id="2.1.1.193" evidence="10"/>
<protein>
    <recommendedName>
        <fullName evidence="10">Ribosomal RNA small subunit methyltransferase E</fullName>
        <ecNumber evidence="10">2.1.1.193</ecNumber>
    </recommendedName>
</protein>
<keyword evidence="3 10" id="KW-0963">Cytoplasm</keyword>
<evidence type="ECO:0000256" key="3">
    <source>
        <dbReference type="ARBA" id="ARBA00022490"/>
    </source>
</evidence>
<evidence type="ECO:0000256" key="5">
    <source>
        <dbReference type="ARBA" id="ARBA00022603"/>
    </source>
</evidence>
<dbReference type="RefSeq" id="WP_115832121.1">
    <property type="nucleotide sequence ID" value="NZ_QNUL01000014.1"/>
</dbReference>
<dbReference type="InterPro" id="IPR029028">
    <property type="entry name" value="Alpha/beta_knot_MTases"/>
</dbReference>
<reference evidence="13 14" key="1">
    <citation type="submission" date="2018-07" db="EMBL/GenBank/DDBJ databases">
        <title>Dyadobacter roseus sp. nov., isolated from rose rhizosphere soil.</title>
        <authorList>
            <person name="Chen L."/>
        </authorList>
    </citation>
    <scope>NUCLEOTIDE SEQUENCE [LARGE SCALE GENOMIC DNA]</scope>
    <source>
        <strain evidence="13 14">RS19</strain>
    </source>
</reference>
<evidence type="ECO:0000256" key="7">
    <source>
        <dbReference type="ARBA" id="ARBA00022691"/>
    </source>
</evidence>
<dbReference type="Gene3D" id="3.40.1280.10">
    <property type="match status" value="1"/>
</dbReference>
<evidence type="ECO:0000256" key="10">
    <source>
        <dbReference type="PIRNR" id="PIRNR015601"/>
    </source>
</evidence>
<feature type="domain" description="Ribosomal RNA small subunit methyltransferase E PUA-like" evidence="12">
    <location>
        <begin position="14"/>
        <end position="48"/>
    </location>
</feature>
<proteinExistence type="inferred from homology"/>
<dbReference type="PIRSF" id="PIRSF015601">
    <property type="entry name" value="MTase_slr0722"/>
    <property type="match status" value="1"/>
</dbReference>
<keyword evidence="4 10" id="KW-0698">rRNA processing</keyword>
<comment type="function">
    <text evidence="8 10">Specifically methylates the N3 position of the uracil ring of uridine 1498 (m3U1498) in 16S rRNA. Acts on the fully assembled 30S ribosomal subunit.</text>
</comment>
<evidence type="ECO:0000259" key="12">
    <source>
        <dbReference type="Pfam" id="PF20260"/>
    </source>
</evidence>
<dbReference type="InterPro" id="IPR006700">
    <property type="entry name" value="RsmE"/>
</dbReference>
<dbReference type="InterPro" id="IPR046886">
    <property type="entry name" value="RsmE_MTase_dom"/>
</dbReference>
<sequence>MHLFYKTEHKSNELDEEEARHCTKVLRLMSGDIIYITDGQGLLQKCQLDVQGKKIKYNILESELIPRRGYAVNMAIAPTKKAERNEWMVEKMTEMGVDRIDFIVTTNTIKESLNRVVNLGRLQKIAVAAMKQSQQFYLPEITLNQNFNTFIENRTEKTRLIAYVPDNQLSEHVIQLANKGGETLLLIGPEGDFTPEEVKIVLNKGFITTSLGATRLRTETAAVAGCHAINLANL</sequence>
<dbReference type="GO" id="GO:0070042">
    <property type="term" value="F:rRNA (uridine-N3-)-methyltransferase activity"/>
    <property type="evidence" value="ECO:0007669"/>
    <property type="project" value="TreeGrafter"/>
</dbReference>